<reference evidence="6" key="1">
    <citation type="journal article" date="2020" name="Fungal Divers.">
        <title>Resolving the Mortierellaceae phylogeny through synthesis of multi-gene phylogenetics and phylogenomics.</title>
        <authorList>
            <person name="Vandepol N."/>
            <person name="Liber J."/>
            <person name="Desiro A."/>
            <person name="Na H."/>
            <person name="Kennedy M."/>
            <person name="Barry K."/>
            <person name="Grigoriev I.V."/>
            <person name="Miller A.N."/>
            <person name="O'Donnell K."/>
            <person name="Stajich J.E."/>
            <person name="Bonito G."/>
        </authorList>
    </citation>
    <scope>NUCLEOTIDE SEQUENCE</scope>
    <source>
        <strain evidence="6">NVP60</strain>
    </source>
</reference>
<protein>
    <recommendedName>
        <fullName evidence="5">Uracil-DNA glycosylase-like domain-containing protein</fullName>
    </recommendedName>
</protein>
<organism evidence="6 7">
    <name type="scientific">Linnemannia gamsii</name>
    <dbReference type="NCBI Taxonomy" id="64522"/>
    <lineage>
        <taxon>Eukaryota</taxon>
        <taxon>Fungi</taxon>
        <taxon>Fungi incertae sedis</taxon>
        <taxon>Mucoromycota</taxon>
        <taxon>Mortierellomycotina</taxon>
        <taxon>Mortierellomycetes</taxon>
        <taxon>Mortierellales</taxon>
        <taxon>Mortierellaceae</taxon>
        <taxon>Linnemannia</taxon>
    </lineage>
</organism>
<dbReference type="GO" id="GO:0006285">
    <property type="term" value="P:base-excision repair, AP site formation"/>
    <property type="evidence" value="ECO:0007669"/>
    <property type="project" value="InterPro"/>
</dbReference>
<sequence length="488" mass="54369">MTQFTDMVSKFAHKSRVSNGEGSSSTSNSNGTDTTRASSRNSRKRTIKTEDNAEATENAAESPSAATTELSTQVRKSLRLTSLTSADATPAGPFISRIVSADSVKTRPHHKRAAVTEVVKKEETTVVRRGTQGRNPGYAAPATYAHLEYVADIIDYDLDVLFVGINPGVKTSERGHHYSGPNNHFWPCLSDSGLLPPGVRLGPDDDKSLPALTNMGLTNLVDRPSRMGNELSDAECRAAAPILTAKIKKYHPRFVCFVGKQAWDMYAGVGLGLQTAWVSWDDTPEDDELLFGADLEDKAYPIQRRMNEQGYRLAPFLETGPSAEKLDGQLMAEGALSPYVKREDGELVGIKAELREEEDIDRKEDVKMEDAEQDIKPVKEELDDKILIKKEMNDDDDEQNRFYVKKEQDDKNAIKTELYHASTSSSSRPLATPRYRGGVRGSRMFVMPSTSGRVTQYRKEDKLAYFQQLGELVRRDRQIRGVKAPWEQ</sequence>
<keyword evidence="3" id="KW-0234">DNA repair</keyword>
<evidence type="ECO:0000259" key="5">
    <source>
        <dbReference type="Pfam" id="PF03167"/>
    </source>
</evidence>
<feature type="compositionally biased region" description="Low complexity" evidence="4">
    <location>
        <begin position="55"/>
        <end position="72"/>
    </location>
</feature>
<comment type="caution">
    <text evidence="6">The sequence shown here is derived from an EMBL/GenBank/DDBJ whole genome shotgun (WGS) entry which is preliminary data.</text>
</comment>
<dbReference type="PANTHER" id="PTHR12159:SF9">
    <property type="entry name" value="G_T MISMATCH-SPECIFIC THYMINE DNA GLYCOSYLASE"/>
    <property type="match status" value="1"/>
</dbReference>
<dbReference type="OrthoDB" id="565731at2759"/>
<evidence type="ECO:0000256" key="3">
    <source>
        <dbReference type="ARBA" id="ARBA00023204"/>
    </source>
</evidence>
<dbReference type="InterPro" id="IPR005122">
    <property type="entry name" value="Uracil-DNA_glycosylase-like"/>
</dbReference>
<dbReference type="GO" id="GO:0008263">
    <property type="term" value="F:pyrimidine-specific mismatch base pair DNA N-glycosylase activity"/>
    <property type="evidence" value="ECO:0007669"/>
    <property type="project" value="TreeGrafter"/>
</dbReference>
<feature type="compositionally biased region" description="Low complexity" evidence="4">
    <location>
        <begin position="18"/>
        <end position="35"/>
    </location>
</feature>
<feature type="region of interest" description="Disordered" evidence="4">
    <location>
        <begin position="1"/>
        <end position="73"/>
    </location>
</feature>
<dbReference type="SUPFAM" id="SSF52141">
    <property type="entry name" value="Uracil-DNA glycosylase-like"/>
    <property type="match status" value="1"/>
</dbReference>
<dbReference type="Gene3D" id="3.40.470.10">
    <property type="entry name" value="Uracil-DNA glycosylase-like domain"/>
    <property type="match status" value="2"/>
</dbReference>
<evidence type="ECO:0000256" key="4">
    <source>
        <dbReference type="SAM" id="MobiDB-lite"/>
    </source>
</evidence>
<dbReference type="InterPro" id="IPR015637">
    <property type="entry name" value="MUG/TDG"/>
</dbReference>
<dbReference type="EMBL" id="JAAAIN010002408">
    <property type="protein sequence ID" value="KAG0293478.1"/>
    <property type="molecule type" value="Genomic_DNA"/>
</dbReference>
<accession>A0A9P6QUN6</accession>
<keyword evidence="7" id="KW-1185">Reference proteome</keyword>
<proteinExistence type="predicted"/>
<evidence type="ECO:0000256" key="2">
    <source>
        <dbReference type="ARBA" id="ARBA00022801"/>
    </source>
</evidence>
<name>A0A9P6QUN6_9FUNG</name>
<evidence type="ECO:0000256" key="1">
    <source>
        <dbReference type="ARBA" id="ARBA00022763"/>
    </source>
</evidence>
<dbReference type="PANTHER" id="PTHR12159">
    <property type="entry name" value="G/T AND G/U MISMATCH-SPECIFIC DNA GLYCOSYLASE"/>
    <property type="match status" value="1"/>
</dbReference>
<feature type="region of interest" description="Disordered" evidence="4">
    <location>
        <begin position="418"/>
        <end position="437"/>
    </location>
</feature>
<dbReference type="CDD" id="cd10028">
    <property type="entry name" value="UDG-F2_TDG_MUG"/>
    <property type="match status" value="1"/>
</dbReference>
<dbReference type="InterPro" id="IPR036895">
    <property type="entry name" value="Uracil-DNA_glycosylase-like_sf"/>
</dbReference>
<evidence type="ECO:0000313" key="6">
    <source>
        <dbReference type="EMBL" id="KAG0293478.1"/>
    </source>
</evidence>
<feature type="domain" description="Uracil-DNA glycosylase-like" evidence="5">
    <location>
        <begin position="154"/>
        <end position="269"/>
    </location>
</feature>
<keyword evidence="1" id="KW-0227">DNA damage</keyword>
<dbReference type="Pfam" id="PF03167">
    <property type="entry name" value="UDG"/>
    <property type="match status" value="1"/>
</dbReference>
<gene>
    <name evidence="6" type="ORF">BGZ97_005324</name>
</gene>
<evidence type="ECO:0000313" key="7">
    <source>
        <dbReference type="Proteomes" id="UP000823405"/>
    </source>
</evidence>
<dbReference type="GO" id="GO:0004844">
    <property type="term" value="F:uracil DNA N-glycosylase activity"/>
    <property type="evidence" value="ECO:0007669"/>
    <property type="project" value="TreeGrafter"/>
</dbReference>
<keyword evidence="2" id="KW-0378">Hydrolase</keyword>
<dbReference type="AlphaFoldDB" id="A0A9P6QUN6"/>
<dbReference type="Proteomes" id="UP000823405">
    <property type="component" value="Unassembled WGS sequence"/>
</dbReference>